<comment type="caution">
    <text evidence="6">The sequence shown here is derived from an EMBL/GenBank/DDBJ whole genome shotgun (WGS) entry which is preliminary data.</text>
</comment>
<evidence type="ECO:0000313" key="6">
    <source>
        <dbReference type="EMBL" id="TQM46158.1"/>
    </source>
</evidence>
<evidence type="ECO:0000256" key="3">
    <source>
        <dbReference type="PROSITE-ProRule" id="PRU01331"/>
    </source>
</evidence>
<gene>
    <name evidence="6" type="ORF">FB388_3565</name>
</gene>
<dbReference type="PROSITE" id="PS51987">
    <property type="entry name" value="GS_CATALYTIC"/>
    <property type="match status" value="1"/>
</dbReference>
<feature type="domain" description="GS catalytic" evidence="5">
    <location>
        <begin position="123"/>
        <end position="454"/>
    </location>
</feature>
<evidence type="ECO:0000256" key="1">
    <source>
        <dbReference type="ARBA" id="ARBA00009897"/>
    </source>
</evidence>
<dbReference type="SUPFAM" id="SSF55931">
    <property type="entry name" value="Glutamine synthetase/guanido kinase"/>
    <property type="match status" value="1"/>
</dbReference>
<evidence type="ECO:0000259" key="5">
    <source>
        <dbReference type="PROSITE" id="PS51987"/>
    </source>
</evidence>
<dbReference type="Gene3D" id="3.10.20.70">
    <property type="entry name" value="Glutamine synthetase, N-terminal domain"/>
    <property type="match status" value="1"/>
</dbReference>
<dbReference type="Proteomes" id="UP000319818">
    <property type="component" value="Unassembled WGS sequence"/>
</dbReference>
<dbReference type="PANTHER" id="PTHR43785:SF12">
    <property type="entry name" value="TYPE-1 GLUTAMINE SYNTHETASE 2"/>
    <property type="match status" value="1"/>
</dbReference>
<proteinExistence type="inferred from homology"/>
<evidence type="ECO:0000313" key="7">
    <source>
        <dbReference type="Proteomes" id="UP000319818"/>
    </source>
</evidence>
<dbReference type="Pfam" id="PF00120">
    <property type="entry name" value="Gln-synt_C"/>
    <property type="match status" value="1"/>
</dbReference>
<sequence length="454" mass="47110">MRSVSTYPMPVLADEELAAARARLVDAEVRLLSGSVVDPAGVIRAKHVPTARADAFHVNGMGASPSWNVFCVDNAIAFTPRFGVVGDLRLRADLVALRVLGGGLAWAPAEMFDQDGTPAPVCTRGLLRRTVAGLGERGLDAQVGCELEMVLTPRSGPGWNAYGLGALLDVEPFVLDLLAAADRAGLPIEQVHAEYGDSQLELSISPTDPLTAADHVVLARLIACRVARSHDVAVSFSPLPFAGGSGNGAHQHLSLFLNGAPLLSGGRGPYGLTDDGSATIGGIVAGLPELTAVFAGSVLSAHRLQPGHWSGAYACWGCENREAAVRLCAATAGNPHGASVELKCIDPSTNPYLATAVFLGLALEGLAGAAPLPPEVTVAPAALTREESERTGAVRLPADQSAALDALEGSELAGRLLGEELLEALLAVRRHEVETYGGQDVEAVAETLRYAWSA</sequence>
<evidence type="ECO:0000256" key="4">
    <source>
        <dbReference type="RuleBase" id="RU000384"/>
    </source>
</evidence>
<evidence type="ECO:0000256" key="2">
    <source>
        <dbReference type="ARBA" id="ARBA00022598"/>
    </source>
</evidence>
<accession>A0A543GJ93</accession>
<organism evidence="6 7">
    <name type="scientific">Pseudonocardia cypriaca</name>
    <dbReference type="NCBI Taxonomy" id="882449"/>
    <lineage>
        <taxon>Bacteria</taxon>
        <taxon>Bacillati</taxon>
        <taxon>Actinomycetota</taxon>
        <taxon>Actinomycetes</taxon>
        <taxon>Pseudonocardiales</taxon>
        <taxon>Pseudonocardiaceae</taxon>
        <taxon>Pseudonocardia</taxon>
    </lineage>
</organism>
<keyword evidence="7" id="KW-1185">Reference proteome</keyword>
<dbReference type="AlphaFoldDB" id="A0A543GJ93"/>
<dbReference type="InterPro" id="IPR014746">
    <property type="entry name" value="Gln_synth/guanido_kin_cat_dom"/>
</dbReference>
<dbReference type="GO" id="GO:0004356">
    <property type="term" value="F:glutamine synthetase activity"/>
    <property type="evidence" value="ECO:0007669"/>
    <property type="project" value="InterPro"/>
</dbReference>
<keyword evidence="2" id="KW-0436">Ligase</keyword>
<reference evidence="6 7" key="1">
    <citation type="submission" date="2019-06" db="EMBL/GenBank/DDBJ databases">
        <title>Sequencing the genomes of 1000 actinobacteria strains.</title>
        <authorList>
            <person name="Klenk H.-P."/>
        </authorList>
    </citation>
    <scope>NUCLEOTIDE SEQUENCE [LARGE SCALE GENOMIC DNA]</scope>
    <source>
        <strain evidence="6 7">DSM 45511</strain>
    </source>
</reference>
<dbReference type="Gene3D" id="3.30.590.10">
    <property type="entry name" value="Glutamine synthetase/guanido kinase, catalytic domain"/>
    <property type="match status" value="1"/>
</dbReference>
<dbReference type="InterPro" id="IPR036651">
    <property type="entry name" value="Gln_synt_N_sf"/>
</dbReference>
<dbReference type="SMART" id="SM01230">
    <property type="entry name" value="Gln-synt_C"/>
    <property type="match status" value="1"/>
</dbReference>
<name>A0A543GJ93_9PSEU</name>
<comment type="similarity">
    <text evidence="1 3 4">Belongs to the glutamine synthetase family.</text>
</comment>
<dbReference type="EMBL" id="VFPH01000001">
    <property type="protein sequence ID" value="TQM46158.1"/>
    <property type="molecule type" value="Genomic_DNA"/>
</dbReference>
<dbReference type="GO" id="GO:0006542">
    <property type="term" value="P:glutamine biosynthetic process"/>
    <property type="evidence" value="ECO:0007669"/>
    <property type="project" value="InterPro"/>
</dbReference>
<dbReference type="InterPro" id="IPR008146">
    <property type="entry name" value="Gln_synth_cat_dom"/>
</dbReference>
<protein>
    <submittedName>
        <fullName evidence="6">Glutamine synthetase</fullName>
    </submittedName>
</protein>
<dbReference type="PANTHER" id="PTHR43785">
    <property type="entry name" value="GAMMA-GLUTAMYLPUTRESCINE SYNTHETASE"/>
    <property type="match status" value="1"/>
</dbReference>